<dbReference type="InterPro" id="IPR023365">
    <property type="entry name" value="Sortase_dom-sf"/>
</dbReference>
<sequence length="226" mass="22368">MTVPRRGGPALLALIGMVLVGSGLAMTTAMPRAASSDITPVASPAPASTPGPPQPTPVTPDHVASPPPGSVSATPAGPAKVAAPVTLSLPQAPDVPVVPVGVLPSGALQLPDQPSVLGWYAAGAAPGQDTGSAVVAGHIDSAALGPGPLKGLLDLPRGAPLQVVDAAGGIHRFSVVSRTSYRKSALPAELFRRDGPPQLALITCGGPFDTVRKQYADNVVVLAAPA</sequence>
<keyword evidence="4" id="KW-1185">Reference proteome</keyword>
<dbReference type="RefSeq" id="WP_379570704.1">
    <property type="nucleotide sequence ID" value="NZ_JBHSQK010000093.1"/>
</dbReference>
<dbReference type="InterPro" id="IPR042001">
    <property type="entry name" value="Sortase_F"/>
</dbReference>
<evidence type="ECO:0000256" key="1">
    <source>
        <dbReference type="ARBA" id="ARBA00022801"/>
    </source>
</evidence>
<organism evidence="3 4">
    <name type="scientific">Pseudonocardia lutea</name>
    <dbReference type="NCBI Taxonomy" id="2172015"/>
    <lineage>
        <taxon>Bacteria</taxon>
        <taxon>Bacillati</taxon>
        <taxon>Actinomycetota</taxon>
        <taxon>Actinomycetes</taxon>
        <taxon>Pseudonocardiales</taxon>
        <taxon>Pseudonocardiaceae</taxon>
        <taxon>Pseudonocardia</taxon>
    </lineage>
</organism>
<proteinExistence type="predicted"/>
<feature type="compositionally biased region" description="Pro residues" evidence="2">
    <location>
        <begin position="47"/>
        <end position="58"/>
    </location>
</feature>
<dbReference type="Pfam" id="PF04203">
    <property type="entry name" value="Sortase"/>
    <property type="match status" value="1"/>
</dbReference>
<keyword evidence="1" id="KW-0378">Hydrolase</keyword>
<evidence type="ECO:0000256" key="2">
    <source>
        <dbReference type="SAM" id="MobiDB-lite"/>
    </source>
</evidence>
<dbReference type="InterPro" id="IPR005754">
    <property type="entry name" value="Sortase"/>
</dbReference>
<evidence type="ECO:0000313" key="3">
    <source>
        <dbReference type="EMBL" id="MFC5952114.1"/>
    </source>
</evidence>
<dbReference type="SUPFAM" id="SSF63817">
    <property type="entry name" value="Sortase"/>
    <property type="match status" value="1"/>
</dbReference>
<reference evidence="4" key="1">
    <citation type="journal article" date="2019" name="Int. J. Syst. Evol. Microbiol.">
        <title>The Global Catalogue of Microorganisms (GCM) 10K type strain sequencing project: providing services to taxonomists for standard genome sequencing and annotation.</title>
        <authorList>
            <consortium name="The Broad Institute Genomics Platform"/>
            <consortium name="The Broad Institute Genome Sequencing Center for Infectious Disease"/>
            <person name="Wu L."/>
            <person name="Ma J."/>
        </authorList>
    </citation>
    <scope>NUCLEOTIDE SEQUENCE [LARGE SCALE GENOMIC DNA]</scope>
    <source>
        <strain evidence="4">CGMCC 4.7397</strain>
    </source>
</reference>
<dbReference type="Proteomes" id="UP001596119">
    <property type="component" value="Unassembled WGS sequence"/>
</dbReference>
<dbReference type="CDD" id="cd05829">
    <property type="entry name" value="Sortase_F"/>
    <property type="match status" value="1"/>
</dbReference>
<dbReference type="Gene3D" id="2.40.260.10">
    <property type="entry name" value="Sortase"/>
    <property type="match status" value="1"/>
</dbReference>
<name>A0ABW1II81_9PSEU</name>
<dbReference type="EMBL" id="JBHSQK010000093">
    <property type="protein sequence ID" value="MFC5952114.1"/>
    <property type="molecule type" value="Genomic_DNA"/>
</dbReference>
<protein>
    <submittedName>
        <fullName evidence="3">Sortase domain-bontaining protein</fullName>
    </submittedName>
</protein>
<comment type="caution">
    <text evidence="3">The sequence shown here is derived from an EMBL/GenBank/DDBJ whole genome shotgun (WGS) entry which is preliminary data.</text>
</comment>
<gene>
    <name evidence="3" type="ORF">ACFQH9_28000</name>
</gene>
<accession>A0ABW1II81</accession>
<evidence type="ECO:0000313" key="4">
    <source>
        <dbReference type="Proteomes" id="UP001596119"/>
    </source>
</evidence>
<feature type="region of interest" description="Disordered" evidence="2">
    <location>
        <begin position="35"/>
        <end position="77"/>
    </location>
</feature>